<sequence length="666" mass="74525">MSGCASGSECPFLESKSSRRQSEMYETFFGFKDRPFSVSPSPACFFKAAEHQNVLDEIQVTISSLNGITILTGDAGTGKTAICRQLINRLEDQFQIQFLEHCNFPTVRALLQTLLYGLTDCYEKISEQELRLALTAEIRSSFLVHGQPLLVIVDEAHLLGTPFLEELRVLSDIAFDGKPALQLLLSGQTVLEETLIQPALSSLNQRIGCQTYLDRMTRQESEEYIEYRINRVSTQNKRCFSVEAVKFITHVSDGLPRCLNQICDHSLMLAYMQDVQEVDEAIAREAFADLQQLPLHWNDPLPVPSPLEEMRKKEALTELDQFIDDDVLLEHDIDESIEERLHQLVDEPSEIFEELATSEESASTEDPFSFGEGLEAIEIGSETVSSQTPVETNVEIDLEINSPVDNQEPVSEADLNPVLSAVRETYGDFVDVVDRYAAIDGGFDPASLFGEKHQSFESTTSVFQLRAPQFQYVPQLQAQGVSDIESLKLPTKASESDLEDTVEFSAGNPLEQNETSELEFEEAALNQLEPDVFQELASEASRGEGSFEELLAAQVYEVCSETRKGLLNALNEIRNYSVPEETDPADVYDIVQPETEEISAVSNYPAWENDLQHDSQLETASKTSVRLDSPATEKSESSATAHLRGPALGRYKNLFSRLRRKQESHT</sequence>
<dbReference type="SUPFAM" id="SSF52540">
    <property type="entry name" value="P-loop containing nucleoside triphosphate hydrolases"/>
    <property type="match status" value="1"/>
</dbReference>
<dbReference type="Gene3D" id="3.40.50.300">
    <property type="entry name" value="P-loop containing nucleotide triphosphate hydrolases"/>
    <property type="match status" value="1"/>
</dbReference>
<evidence type="ECO:0000256" key="1">
    <source>
        <dbReference type="SAM" id="MobiDB-lite"/>
    </source>
</evidence>
<dbReference type="SMART" id="SM00382">
    <property type="entry name" value="AAA"/>
    <property type="match status" value="1"/>
</dbReference>
<dbReference type="InterPro" id="IPR003593">
    <property type="entry name" value="AAA+_ATPase"/>
</dbReference>
<dbReference type="PANTHER" id="PTHR35894:SF1">
    <property type="entry name" value="PHOSPHORIBULOKINASE _ URIDINE KINASE FAMILY"/>
    <property type="match status" value="1"/>
</dbReference>
<protein>
    <submittedName>
        <fullName evidence="3">AAA family ATPase</fullName>
    </submittedName>
</protein>
<feature type="region of interest" description="Disordered" evidence="1">
    <location>
        <begin position="621"/>
        <end position="645"/>
    </location>
</feature>
<dbReference type="InterPro" id="IPR027417">
    <property type="entry name" value="P-loop_NTPase"/>
</dbReference>
<evidence type="ECO:0000313" key="3">
    <source>
        <dbReference type="EMBL" id="QGQ21654.1"/>
    </source>
</evidence>
<gene>
    <name evidence="3" type="ORF">F1728_02650</name>
</gene>
<keyword evidence="4" id="KW-1185">Reference proteome</keyword>
<dbReference type="InterPro" id="IPR049945">
    <property type="entry name" value="AAA_22"/>
</dbReference>
<dbReference type="GO" id="GO:0016887">
    <property type="term" value="F:ATP hydrolysis activity"/>
    <property type="evidence" value="ECO:0007669"/>
    <property type="project" value="InterPro"/>
</dbReference>
<dbReference type="PANTHER" id="PTHR35894">
    <property type="entry name" value="GENERAL SECRETION PATHWAY PROTEIN A-RELATED"/>
    <property type="match status" value="1"/>
</dbReference>
<accession>A0A6I6A5J7</accession>
<proteinExistence type="predicted"/>
<evidence type="ECO:0000313" key="4">
    <source>
        <dbReference type="Proteomes" id="UP000427281"/>
    </source>
</evidence>
<evidence type="ECO:0000259" key="2">
    <source>
        <dbReference type="SMART" id="SM00382"/>
    </source>
</evidence>
<name>A0A6I6A5J7_9PLAN</name>
<organism evidence="3 4">
    <name type="scientific">Gimesia benthica</name>
    <dbReference type="NCBI Taxonomy" id="2608982"/>
    <lineage>
        <taxon>Bacteria</taxon>
        <taxon>Pseudomonadati</taxon>
        <taxon>Planctomycetota</taxon>
        <taxon>Planctomycetia</taxon>
        <taxon>Planctomycetales</taxon>
        <taxon>Planctomycetaceae</taxon>
        <taxon>Gimesia</taxon>
    </lineage>
</organism>
<feature type="domain" description="AAA+ ATPase" evidence="2">
    <location>
        <begin position="65"/>
        <end position="217"/>
    </location>
</feature>
<reference evidence="3 4" key="1">
    <citation type="submission" date="2019-09" db="EMBL/GenBank/DDBJ databases">
        <title>Gimesia benthica sp. nov., a novel bacterium isolated from deep-sea water of the Northwest Indian Ocean.</title>
        <authorList>
            <person name="Dai X."/>
        </authorList>
    </citation>
    <scope>NUCLEOTIDE SEQUENCE [LARGE SCALE GENOMIC DNA]</scope>
    <source>
        <strain evidence="3 4">E7</strain>
    </source>
</reference>
<dbReference type="KEGG" id="gim:F1728_02650"/>
<dbReference type="InterPro" id="IPR052026">
    <property type="entry name" value="ExeA_AAA_ATPase_DNA-bind"/>
</dbReference>
<dbReference type="AlphaFoldDB" id="A0A6I6A5J7"/>
<dbReference type="Pfam" id="PF13401">
    <property type="entry name" value="AAA_22"/>
    <property type="match status" value="1"/>
</dbReference>
<dbReference type="Proteomes" id="UP000427281">
    <property type="component" value="Chromosome"/>
</dbReference>
<dbReference type="EMBL" id="CP043930">
    <property type="protein sequence ID" value="QGQ21654.1"/>
    <property type="molecule type" value="Genomic_DNA"/>
</dbReference>